<keyword evidence="3 4" id="KW-0067">ATP-binding</keyword>
<dbReference type="EC" id="2.7.11.25" evidence="6"/>
<dbReference type="GeneID" id="5883974"/>
<evidence type="ECO:0000256" key="1">
    <source>
        <dbReference type="ARBA" id="ARBA00008874"/>
    </source>
</evidence>
<dbReference type="Gene3D" id="1.10.510.10">
    <property type="entry name" value="Transferase(Phosphotransferase) domain 1"/>
    <property type="match status" value="1"/>
</dbReference>
<dbReference type="KEGG" id="edi:EDI_196110"/>
<dbReference type="InterPro" id="IPR011009">
    <property type="entry name" value="Kinase-like_dom_sf"/>
</dbReference>
<dbReference type="CDD" id="cd05122">
    <property type="entry name" value="PKc_STE"/>
    <property type="match status" value="1"/>
</dbReference>
<dbReference type="PROSITE" id="PS50011">
    <property type="entry name" value="PROTEIN_KINASE_DOM"/>
    <property type="match status" value="1"/>
</dbReference>
<evidence type="ECO:0000256" key="4">
    <source>
        <dbReference type="PROSITE-ProRule" id="PRU10141"/>
    </source>
</evidence>
<dbReference type="VEuPathDB" id="AmoebaDB:EDI_196110"/>
<dbReference type="PANTHER" id="PTHR45832:SF22">
    <property type="entry name" value="SERINE_THREONINE-PROTEIN KINASE SAMKA-RELATED"/>
    <property type="match status" value="1"/>
</dbReference>
<evidence type="ECO:0000256" key="3">
    <source>
        <dbReference type="ARBA" id="ARBA00022840"/>
    </source>
</evidence>
<keyword evidence="7" id="KW-1185">Reference proteome</keyword>
<feature type="domain" description="Protein kinase" evidence="5">
    <location>
        <begin position="335"/>
        <end position="585"/>
    </location>
</feature>
<feature type="binding site" evidence="4">
    <location>
        <position position="364"/>
    </location>
    <ligand>
        <name>ATP</name>
        <dbReference type="ChEBI" id="CHEBI:30616"/>
    </ligand>
</feature>
<evidence type="ECO:0000256" key="2">
    <source>
        <dbReference type="ARBA" id="ARBA00022741"/>
    </source>
</evidence>
<dbReference type="SMART" id="SM00220">
    <property type="entry name" value="S_TKc"/>
    <property type="match status" value="1"/>
</dbReference>
<dbReference type="eggNOG" id="KOG0574">
    <property type="taxonomic scope" value="Eukaryota"/>
</dbReference>
<comment type="similarity">
    <text evidence="1">Belongs to the protein kinase superfamily. STE Ser/Thr protein kinase family. STE20 subfamily.</text>
</comment>
<keyword evidence="6" id="KW-0418">Kinase</keyword>
<dbReference type="InterPro" id="IPR000719">
    <property type="entry name" value="Prot_kinase_dom"/>
</dbReference>
<reference evidence="7" key="1">
    <citation type="submission" date="2007-12" db="EMBL/GenBank/DDBJ databases">
        <title>Annotation of Entamoeba dispar SAW760.</title>
        <authorList>
            <person name="Lorenzi H."/>
            <person name="Inman J."/>
            <person name="Schobel S."/>
            <person name="Amedeo P."/>
            <person name="Caler E."/>
        </authorList>
    </citation>
    <scope>NUCLEOTIDE SEQUENCE [LARGE SCALE GENOMIC DNA]</scope>
    <source>
        <strain evidence="7">ATCC PRA-260 / SAW760</strain>
    </source>
</reference>
<dbReference type="SUPFAM" id="SSF56112">
    <property type="entry name" value="Protein kinase-like (PK-like)"/>
    <property type="match status" value="1"/>
</dbReference>
<dbReference type="OMA" id="MMKAPYA"/>
<dbReference type="OrthoDB" id="25592at2759"/>
<keyword evidence="2 4" id="KW-0547">Nucleotide-binding</keyword>
<evidence type="ECO:0000313" key="6">
    <source>
        <dbReference type="EMBL" id="EDR24777.1"/>
    </source>
</evidence>
<dbReference type="AlphaFoldDB" id="B0EL15"/>
<keyword evidence="6" id="KW-0808">Transferase</keyword>
<protein>
    <submittedName>
        <fullName evidence="6">Mitogen-activated protein kinase kinase, putative</fullName>
        <ecNumber evidence="6">2.7.11.25</ecNumber>
    </submittedName>
</protein>
<dbReference type="InterPro" id="IPR017441">
    <property type="entry name" value="Protein_kinase_ATP_BS"/>
</dbReference>
<proteinExistence type="inferred from homology"/>
<dbReference type="PROSITE" id="PS00108">
    <property type="entry name" value="PROTEIN_KINASE_ST"/>
    <property type="match status" value="1"/>
</dbReference>
<organism evidence="7">
    <name type="scientific">Entamoeba dispar (strain ATCC PRA-260 / SAW760)</name>
    <dbReference type="NCBI Taxonomy" id="370354"/>
    <lineage>
        <taxon>Eukaryota</taxon>
        <taxon>Amoebozoa</taxon>
        <taxon>Evosea</taxon>
        <taxon>Archamoebae</taxon>
        <taxon>Mastigamoebida</taxon>
        <taxon>Entamoebidae</taxon>
        <taxon>Entamoeba</taxon>
    </lineage>
</organism>
<name>B0EL15_ENTDS</name>
<evidence type="ECO:0000313" key="7">
    <source>
        <dbReference type="Proteomes" id="UP000008076"/>
    </source>
</evidence>
<accession>B0EL15</accession>
<dbReference type="Proteomes" id="UP000008076">
    <property type="component" value="Unassembled WGS sequence"/>
</dbReference>
<dbReference type="PANTHER" id="PTHR45832">
    <property type="entry name" value="SERINE/THREONINE-PROTEIN KINASE SAMKA-RELATED-RELATED"/>
    <property type="match status" value="1"/>
</dbReference>
<dbReference type="Pfam" id="PF00069">
    <property type="entry name" value="Pkinase"/>
    <property type="match status" value="1"/>
</dbReference>
<dbReference type="PROSITE" id="PS00107">
    <property type="entry name" value="PROTEIN_KINASE_ATP"/>
    <property type="match status" value="1"/>
</dbReference>
<dbReference type="GO" id="GO:0005524">
    <property type="term" value="F:ATP binding"/>
    <property type="evidence" value="ECO:0007669"/>
    <property type="project" value="UniProtKB-UniRule"/>
</dbReference>
<gene>
    <name evidence="6" type="ORF">EDI_196110</name>
</gene>
<dbReference type="InterPro" id="IPR008271">
    <property type="entry name" value="Ser/Thr_kinase_AS"/>
</dbReference>
<dbReference type="EMBL" id="DS549799">
    <property type="protein sequence ID" value="EDR24777.1"/>
    <property type="molecule type" value="Genomic_DNA"/>
</dbReference>
<dbReference type="InterPro" id="IPR051931">
    <property type="entry name" value="PAK3-like"/>
</dbReference>
<sequence>MMKAPYAHNLDYDSRQLIEQLMLTPNDKRTPLNQIFFDVAVGFNKRTEYRMLWFRFDIRKLYFLRHGDPREELLFSSFSYVTLEDNNSRIKLIVTDFVENPKTYIIITQSQSDTLLIFQLLRGISTRPTMLFFEQDFYQDYVNKKRTVACKKRGQTAWARRDMIIFNGLFVLYGETGRIPLTMCPMCDKVNIIRHPRNVLEITTSIRRILLHFDSDIDMNDTYECLLSCDQYVRQPIMFPVKDFFTGKLGDLHQSCREVCIKNMLYPEECFDNFPVLCEILRAVTKKRCVTVGDRKTTKKEEEELTRRPPPPPQVPLQEDDLGQYCIKDDPKKYYSNFVSVGKGGFGEVFKATRKEDGAAVALKVLRHSVDERYAKIGCEVARMKLWDHPNLIKTIGCFLYDHKVYIGMEFCSGGTLKSMLKPRNQGLSFSEIAYILKQSLQGIAYIHQTGFIHRDIKTANILMDDRCCVKVIDFGLVVRKSSQPQNRAGSKSYMAPEVIKQIPYDEKVDIWSIGCVAQELLESQPPYKEHGVIKGMFKTAAFGAQYLRDETKATEPFVDFVNKCFAYDPRDRPSCDELLTHKFLQYAQQSNYMRRCYEIP</sequence>
<evidence type="ECO:0000259" key="5">
    <source>
        <dbReference type="PROSITE" id="PS50011"/>
    </source>
</evidence>
<dbReference type="RefSeq" id="XP_001738866.1">
    <property type="nucleotide sequence ID" value="XM_001738814.1"/>
</dbReference>
<dbReference type="GO" id="GO:0004709">
    <property type="term" value="F:MAP kinase kinase kinase activity"/>
    <property type="evidence" value="ECO:0007669"/>
    <property type="project" value="UniProtKB-EC"/>
</dbReference>